<accession>A0A1X7K0T0</accession>
<evidence type="ECO:0000313" key="5">
    <source>
        <dbReference type="EMBL" id="SMG34077.1"/>
    </source>
</evidence>
<keyword evidence="3" id="KW-0804">Transcription</keyword>
<sequence>MRSTPEPGNRDIRAALSDLDGAREWMASICGPHGLQVSQPERLRFHQSGTVLRSMATTLGYVEYGTDVTVAVRENSPLNCYSVSLPMAGQQELVAHGKTWLSDQDCGLIVSPQESQDLTITGNCRKLHVAIPRSALRQVLQTMLQRPVEAPLVFQPDMNAAIGDQASWWRMVKFLVGEMERTGPSLGQLYMSSEFELTLLKGLLLSQPHNYSEQLANVSALTPPHYLTKARQFIHDNAREPLTLEDIERAAGVSRFKLFEGFRQYFGCAPIAYLKRYRLESARRDLVEDRSVRNISSVALSWGMSHLGRFSTEYKAMFGESPSDTLKRSARAPVSRR</sequence>
<dbReference type="InterPro" id="IPR018060">
    <property type="entry name" value="HTH_AraC"/>
</dbReference>
<dbReference type="AlphaFoldDB" id="A0A1X7K0T0"/>
<protein>
    <submittedName>
        <fullName evidence="5">AraC-type DNA-binding protein</fullName>
    </submittedName>
</protein>
<dbReference type="InterPro" id="IPR018062">
    <property type="entry name" value="HTH_AraC-typ_CS"/>
</dbReference>
<dbReference type="SUPFAM" id="SSF46689">
    <property type="entry name" value="Homeodomain-like"/>
    <property type="match status" value="1"/>
</dbReference>
<evidence type="ECO:0000313" key="6">
    <source>
        <dbReference type="Proteomes" id="UP000193228"/>
    </source>
</evidence>
<dbReference type="STRING" id="1515439.SAMN06265784_103234"/>
<keyword evidence="6" id="KW-1185">Reference proteome</keyword>
<dbReference type="SMART" id="SM00342">
    <property type="entry name" value="HTH_ARAC"/>
    <property type="match status" value="1"/>
</dbReference>
<dbReference type="GO" id="GO:0003700">
    <property type="term" value="F:DNA-binding transcription factor activity"/>
    <property type="evidence" value="ECO:0007669"/>
    <property type="project" value="InterPro"/>
</dbReference>
<dbReference type="GO" id="GO:0043565">
    <property type="term" value="F:sequence-specific DNA binding"/>
    <property type="evidence" value="ECO:0007669"/>
    <property type="project" value="InterPro"/>
</dbReference>
<gene>
    <name evidence="5" type="ORF">SAMN06265784_103234</name>
</gene>
<dbReference type="PROSITE" id="PS01124">
    <property type="entry name" value="HTH_ARAC_FAMILY_2"/>
    <property type="match status" value="1"/>
</dbReference>
<dbReference type="PANTHER" id="PTHR46796">
    <property type="entry name" value="HTH-TYPE TRANSCRIPTIONAL ACTIVATOR RHAS-RELATED"/>
    <property type="match status" value="1"/>
</dbReference>
<evidence type="ECO:0000259" key="4">
    <source>
        <dbReference type="PROSITE" id="PS01124"/>
    </source>
</evidence>
<dbReference type="EMBL" id="FXAT01000003">
    <property type="protein sequence ID" value="SMG34077.1"/>
    <property type="molecule type" value="Genomic_DNA"/>
</dbReference>
<dbReference type="OrthoDB" id="185346at2"/>
<reference evidence="6" key="1">
    <citation type="submission" date="2017-04" db="EMBL/GenBank/DDBJ databases">
        <authorList>
            <person name="Varghese N."/>
            <person name="Submissions S."/>
        </authorList>
    </citation>
    <scope>NUCLEOTIDE SEQUENCE [LARGE SCALE GENOMIC DNA]</scope>
    <source>
        <strain evidence="6">LMG 29540</strain>
    </source>
</reference>
<evidence type="ECO:0000256" key="1">
    <source>
        <dbReference type="ARBA" id="ARBA00023015"/>
    </source>
</evidence>
<dbReference type="InterPro" id="IPR050204">
    <property type="entry name" value="AraC_XylS_family_regulators"/>
</dbReference>
<proteinExistence type="predicted"/>
<dbReference type="Pfam" id="PF14525">
    <property type="entry name" value="AraC_binding_2"/>
    <property type="match status" value="1"/>
</dbReference>
<dbReference type="InterPro" id="IPR009057">
    <property type="entry name" value="Homeodomain-like_sf"/>
</dbReference>
<dbReference type="Gene3D" id="1.10.10.60">
    <property type="entry name" value="Homeodomain-like"/>
    <property type="match status" value="1"/>
</dbReference>
<dbReference type="PANTHER" id="PTHR46796:SF12">
    <property type="entry name" value="HTH-TYPE DNA-BINDING TRANSCRIPTIONAL ACTIVATOR EUTR"/>
    <property type="match status" value="1"/>
</dbReference>
<dbReference type="RefSeq" id="WP_085482544.1">
    <property type="nucleotide sequence ID" value="NZ_FXAT01000003.1"/>
</dbReference>
<dbReference type="PROSITE" id="PS00041">
    <property type="entry name" value="HTH_ARAC_FAMILY_1"/>
    <property type="match status" value="1"/>
</dbReference>
<keyword evidence="1" id="KW-0805">Transcription regulation</keyword>
<feature type="domain" description="HTH araC/xylS-type" evidence="4">
    <location>
        <begin position="228"/>
        <end position="328"/>
    </location>
</feature>
<dbReference type="InterPro" id="IPR035418">
    <property type="entry name" value="AraC-bd_2"/>
</dbReference>
<dbReference type="Pfam" id="PF12833">
    <property type="entry name" value="HTH_18"/>
    <property type="match status" value="1"/>
</dbReference>
<name>A0A1X7K0T0_9BURK</name>
<keyword evidence="2 5" id="KW-0238">DNA-binding</keyword>
<organism evidence="5 6">
    <name type="scientific">Paraburkholderia susongensis</name>
    <dbReference type="NCBI Taxonomy" id="1515439"/>
    <lineage>
        <taxon>Bacteria</taxon>
        <taxon>Pseudomonadati</taxon>
        <taxon>Pseudomonadota</taxon>
        <taxon>Betaproteobacteria</taxon>
        <taxon>Burkholderiales</taxon>
        <taxon>Burkholderiaceae</taxon>
        <taxon>Paraburkholderia</taxon>
    </lineage>
</organism>
<evidence type="ECO:0000256" key="2">
    <source>
        <dbReference type="ARBA" id="ARBA00023125"/>
    </source>
</evidence>
<dbReference type="Proteomes" id="UP000193228">
    <property type="component" value="Unassembled WGS sequence"/>
</dbReference>
<evidence type="ECO:0000256" key="3">
    <source>
        <dbReference type="ARBA" id="ARBA00023163"/>
    </source>
</evidence>